<dbReference type="EMBL" id="HBJA01115736">
    <property type="protein sequence ID" value="CAE0828540.1"/>
    <property type="molecule type" value="Transcribed_RNA"/>
</dbReference>
<protein>
    <submittedName>
        <fullName evidence="2">Uncharacterized protein</fullName>
    </submittedName>
</protein>
<keyword evidence="1" id="KW-0732">Signal</keyword>
<organism evidence="2">
    <name type="scientific">Eutreptiella gymnastica</name>
    <dbReference type="NCBI Taxonomy" id="73025"/>
    <lineage>
        <taxon>Eukaryota</taxon>
        <taxon>Discoba</taxon>
        <taxon>Euglenozoa</taxon>
        <taxon>Euglenida</taxon>
        <taxon>Spirocuta</taxon>
        <taxon>Euglenophyceae</taxon>
        <taxon>Eutreptiales</taxon>
        <taxon>Eutreptiaceae</taxon>
        <taxon>Eutreptiella</taxon>
    </lineage>
</organism>
<evidence type="ECO:0000256" key="1">
    <source>
        <dbReference type="SAM" id="SignalP"/>
    </source>
</evidence>
<accession>A0A7S4LH24</accession>
<proteinExistence type="predicted"/>
<reference evidence="2" key="1">
    <citation type="submission" date="2021-01" db="EMBL/GenBank/DDBJ databases">
        <authorList>
            <person name="Corre E."/>
            <person name="Pelletier E."/>
            <person name="Niang G."/>
            <person name="Scheremetjew M."/>
            <person name="Finn R."/>
            <person name="Kale V."/>
            <person name="Holt S."/>
            <person name="Cochrane G."/>
            <person name="Meng A."/>
            <person name="Brown T."/>
            <person name="Cohen L."/>
        </authorList>
    </citation>
    <scope>NUCLEOTIDE SEQUENCE</scope>
    <source>
        <strain evidence="2">CCMP1594</strain>
    </source>
</reference>
<gene>
    <name evidence="2" type="ORF">EGYM00163_LOCUS39810</name>
</gene>
<feature type="signal peptide" evidence="1">
    <location>
        <begin position="1"/>
        <end position="25"/>
    </location>
</feature>
<dbReference type="AlphaFoldDB" id="A0A7S4LH24"/>
<sequence>MPYTGSAPKLLVALVLTVMTTSSSAPSNTHTGRLTDMGPDENTLQFVHPLTNQEIKTDSLRGNTRSPEAVTCGCPPWLHSLSTVCKLQMTPLMFTGVESFHAVNRDRIGTGDPIHSVRHGPDV</sequence>
<name>A0A7S4LH24_9EUGL</name>
<feature type="chain" id="PRO_5031513216" evidence="1">
    <location>
        <begin position="26"/>
        <end position="123"/>
    </location>
</feature>
<evidence type="ECO:0000313" key="2">
    <source>
        <dbReference type="EMBL" id="CAE0828540.1"/>
    </source>
</evidence>